<evidence type="ECO:0000313" key="6">
    <source>
        <dbReference type="EMBL" id="MBH5334129.1"/>
    </source>
</evidence>
<sequence>MTDLAAHAGTVRAALPDRVELYYAVKANPAPEILRALAPHVTGYEVASAGELTHVRDTVPELPLAFGGPGKTEAELRLALETGVHRIHVESESELRLLAALAEQVPVRRPPEVLLRVNLPTGSGALDGAALTMGGRPTPFGLDPERLAGCLPLLAGSRLRLRGFHAHLASGLEAPAQLALAERIVTWARTAADRYGLPLDEVNIGGGMNVDYGRPERRFDWAGYGAGLAALADRHPGTVLRIEPGRALTGYCGWYVTEVLDVRHSAGEAFAVLRGGTHHLRTPAAKQHDHPFTVLLRNDWARPWPRPGVHGEPVTLTGQLCTPKDVFARRVPVGRVRAGDRVAFAVAGAYAWNISHHTFLMHPAPAFYFLG</sequence>
<dbReference type="InterPro" id="IPR002433">
    <property type="entry name" value="Orn_de-COase"/>
</dbReference>
<name>A0ABS0NG83_9ACTN</name>
<keyword evidence="7" id="KW-1185">Reference proteome</keyword>
<dbReference type="Gene3D" id="3.20.20.10">
    <property type="entry name" value="Alanine racemase"/>
    <property type="match status" value="1"/>
</dbReference>
<dbReference type="EMBL" id="JACYXC010000001">
    <property type="protein sequence ID" value="MBH5334129.1"/>
    <property type="molecule type" value="Genomic_DNA"/>
</dbReference>
<evidence type="ECO:0000256" key="2">
    <source>
        <dbReference type="ARBA" id="ARBA00022898"/>
    </source>
</evidence>
<dbReference type="PANTHER" id="PTHR43727:SF2">
    <property type="entry name" value="GROUP IV DECARBOXYLASE"/>
    <property type="match status" value="1"/>
</dbReference>
<accession>A0ABS0NG83</accession>
<comment type="cofactor">
    <cofactor evidence="1">
        <name>pyridoxal 5'-phosphate</name>
        <dbReference type="ChEBI" id="CHEBI:597326"/>
    </cofactor>
</comment>
<dbReference type="Pfam" id="PF02784">
    <property type="entry name" value="Orn_Arg_deC_N"/>
    <property type="match status" value="1"/>
</dbReference>
<dbReference type="Pfam" id="PF00278">
    <property type="entry name" value="Orn_DAP_Arg_deC"/>
    <property type="match status" value="1"/>
</dbReference>
<protein>
    <submittedName>
        <fullName evidence="6">Type III PLP-dependent enzyme</fullName>
    </submittedName>
</protein>
<dbReference type="Gene3D" id="2.40.37.10">
    <property type="entry name" value="Lyase, Ornithine Decarboxylase, Chain A, domain 1"/>
    <property type="match status" value="1"/>
</dbReference>
<dbReference type="InterPro" id="IPR000183">
    <property type="entry name" value="Orn/DAP/Arg_de-COase"/>
</dbReference>
<evidence type="ECO:0000313" key="7">
    <source>
        <dbReference type="Proteomes" id="UP000807371"/>
    </source>
</evidence>
<dbReference type="Proteomes" id="UP000807371">
    <property type="component" value="Unassembled WGS sequence"/>
</dbReference>
<keyword evidence="2" id="KW-0663">Pyridoxal phosphate</keyword>
<dbReference type="SUPFAM" id="SSF51419">
    <property type="entry name" value="PLP-binding barrel"/>
    <property type="match status" value="1"/>
</dbReference>
<dbReference type="InterPro" id="IPR022644">
    <property type="entry name" value="De-COase2_N"/>
</dbReference>
<evidence type="ECO:0000259" key="4">
    <source>
        <dbReference type="Pfam" id="PF00278"/>
    </source>
</evidence>
<dbReference type="PRINTS" id="PR01179">
    <property type="entry name" value="ODADCRBXLASE"/>
</dbReference>
<evidence type="ECO:0000256" key="3">
    <source>
        <dbReference type="RuleBase" id="RU003737"/>
    </source>
</evidence>
<evidence type="ECO:0000259" key="5">
    <source>
        <dbReference type="Pfam" id="PF02784"/>
    </source>
</evidence>
<proteinExistence type="inferred from homology"/>
<dbReference type="PRINTS" id="PR01182">
    <property type="entry name" value="ORNDCRBXLASE"/>
</dbReference>
<evidence type="ECO:0000256" key="1">
    <source>
        <dbReference type="ARBA" id="ARBA00001933"/>
    </source>
</evidence>
<dbReference type="InterPro" id="IPR009006">
    <property type="entry name" value="Ala_racemase/Decarboxylase_C"/>
</dbReference>
<dbReference type="SUPFAM" id="SSF50621">
    <property type="entry name" value="Alanine racemase C-terminal domain-like"/>
    <property type="match status" value="1"/>
</dbReference>
<dbReference type="InterPro" id="IPR022643">
    <property type="entry name" value="De-COase2_C"/>
</dbReference>
<organism evidence="6 7">
    <name type="scientific">Streptomyces pactum</name>
    <dbReference type="NCBI Taxonomy" id="68249"/>
    <lineage>
        <taxon>Bacteria</taxon>
        <taxon>Bacillati</taxon>
        <taxon>Actinomycetota</taxon>
        <taxon>Actinomycetes</taxon>
        <taxon>Kitasatosporales</taxon>
        <taxon>Streptomycetaceae</taxon>
        <taxon>Streptomyces</taxon>
    </lineage>
</organism>
<dbReference type="CDD" id="cd06843">
    <property type="entry name" value="PLPDE_III_PvsE_like"/>
    <property type="match status" value="1"/>
</dbReference>
<dbReference type="PANTHER" id="PTHR43727">
    <property type="entry name" value="DIAMINOPIMELATE DECARBOXYLASE"/>
    <property type="match status" value="1"/>
</dbReference>
<reference evidence="6 7" key="1">
    <citation type="submission" date="2020-09" db="EMBL/GenBank/DDBJ databases">
        <title>Biosynthesis of the nuclear factor of activated T cells inhibitor NFAT-133 and its congeners in Streptomyces pactum.</title>
        <authorList>
            <person name="Zhou W."/>
            <person name="Posri P."/>
            <person name="Abugrain M.E."/>
            <person name="Weisberg A.J."/>
            <person name="Chang J.H."/>
            <person name="Mahmud T."/>
        </authorList>
    </citation>
    <scope>NUCLEOTIDE SEQUENCE [LARGE SCALE GENOMIC DNA]</scope>
    <source>
        <strain evidence="6 7">ATCC 27456</strain>
    </source>
</reference>
<feature type="domain" description="Orn/DAP/Arg decarboxylase 2 N-terminal" evidence="5">
    <location>
        <begin position="5"/>
        <end position="249"/>
    </location>
</feature>
<dbReference type="InterPro" id="IPR029066">
    <property type="entry name" value="PLP-binding_barrel"/>
</dbReference>
<feature type="domain" description="Orn/DAP/Arg decarboxylase 2 C-terminal" evidence="4">
    <location>
        <begin position="251"/>
        <end position="348"/>
    </location>
</feature>
<comment type="similarity">
    <text evidence="3">Belongs to the Orn/Lys/Arg decarboxylase class-II family.</text>
</comment>
<comment type="caution">
    <text evidence="6">The sequence shown here is derived from an EMBL/GenBank/DDBJ whole genome shotgun (WGS) entry which is preliminary data.</text>
</comment>
<gene>
    <name evidence="6" type="ORF">IHE55_04655</name>
</gene>